<dbReference type="FunFam" id="3.40.50.300:FF:000149">
    <property type="entry name" value="Nuclear valosin-containing protein-like"/>
    <property type="match status" value="1"/>
</dbReference>
<dbReference type="InterPro" id="IPR041569">
    <property type="entry name" value="AAA_lid_3"/>
</dbReference>
<evidence type="ECO:0000256" key="9">
    <source>
        <dbReference type="ARBA" id="ARBA00023136"/>
    </source>
</evidence>
<dbReference type="InterPro" id="IPR027417">
    <property type="entry name" value="P-loop_NTPase"/>
</dbReference>
<dbReference type="Pfam" id="PF00004">
    <property type="entry name" value="AAA"/>
    <property type="match status" value="2"/>
</dbReference>
<dbReference type="EMBL" id="HBHW01041418">
    <property type="protein sequence ID" value="CAE0063808.1"/>
    <property type="molecule type" value="Transcribed_RNA"/>
</dbReference>
<protein>
    <recommendedName>
        <fullName evidence="11">Peroxisomal ATPase PEX1</fullName>
    </recommendedName>
    <alternativeName>
        <fullName evidence="10">Peroxin-1</fullName>
    </alternativeName>
</protein>
<keyword evidence="3" id="KW-0813">Transport</keyword>
<evidence type="ECO:0000256" key="3">
    <source>
        <dbReference type="ARBA" id="ARBA00022448"/>
    </source>
</evidence>
<dbReference type="SUPFAM" id="SSF54585">
    <property type="entry name" value="Cdc48 domain 2-like"/>
    <property type="match status" value="1"/>
</dbReference>
<dbReference type="InterPro" id="IPR003593">
    <property type="entry name" value="AAA+_ATPase"/>
</dbReference>
<keyword evidence="8" id="KW-0653">Protein transport</keyword>
<proteinExistence type="inferred from homology"/>
<dbReference type="InterPro" id="IPR015342">
    <property type="entry name" value="PEX1-N_C-lobe"/>
</dbReference>
<gene>
    <name evidence="14" type="ORF">RMAR00112_LOCUS31880</name>
    <name evidence="15" type="ORF">RMAR00112_LOCUS31897</name>
</gene>
<dbReference type="InterPro" id="IPR003959">
    <property type="entry name" value="ATPase_AAA_core"/>
</dbReference>
<evidence type="ECO:0000256" key="5">
    <source>
        <dbReference type="ARBA" id="ARBA00022741"/>
    </source>
</evidence>
<evidence type="ECO:0000256" key="2">
    <source>
        <dbReference type="ARBA" id="ARBA00006914"/>
    </source>
</evidence>
<dbReference type="Gene3D" id="3.40.50.300">
    <property type="entry name" value="P-loop containing nucleotide triphosphate hydrolases"/>
    <property type="match status" value="2"/>
</dbReference>
<dbReference type="Gene3D" id="1.10.8.60">
    <property type="match status" value="1"/>
</dbReference>
<evidence type="ECO:0000256" key="11">
    <source>
        <dbReference type="ARBA" id="ARBA00034532"/>
    </source>
</evidence>
<dbReference type="GO" id="GO:0016887">
    <property type="term" value="F:ATP hydrolysis activity"/>
    <property type="evidence" value="ECO:0007669"/>
    <property type="project" value="InterPro"/>
</dbReference>
<comment type="catalytic activity">
    <reaction evidence="12">
        <text>ATP + H2O = ADP + phosphate + H(+)</text>
        <dbReference type="Rhea" id="RHEA:13065"/>
        <dbReference type="ChEBI" id="CHEBI:15377"/>
        <dbReference type="ChEBI" id="CHEBI:15378"/>
        <dbReference type="ChEBI" id="CHEBI:30616"/>
        <dbReference type="ChEBI" id="CHEBI:43474"/>
        <dbReference type="ChEBI" id="CHEBI:456216"/>
    </reaction>
    <physiologicalReaction direction="left-to-right" evidence="12">
        <dbReference type="Rhea" id="RHEA:13066"/>
    </physiologicalReaction>
</comment>
<organism evidence="15">
    <name type="scientific">Rhodosorus marinus</name>
    <dbReference type="NCBI Taxonomy" id="101924"/>
    <lineage>
        <taxon>Eukaryota</taxon>
        <taxon>Rhodophyta</taxon>
        <taxon>Stylonematophyceae</taxon>
        <taxon>Stylonematales</taxon>
        <taxon>Stylonemataceae</taxon>
        <taxon>Rhodosorus</taxon>
    </lineage>
</organism>
<dbReference type="Pfam" id="PF17862">
    <property type="entry name" value="AAA_lid_3"/>
    <property type="match status" value="1"/>
</dbReference>
<dbReference type="InterPro" id="IPR003960">
    <property type="entry name" value="ATPase_AAA_CS"/>
</dbReference>
<dbReference type="InterPro" id="IPR029067">
    <property type="entry name" value="CDC48_domain_2-like_sf"/>
</dbReference>
<evidence type="ECO:0000256" key="7">
    <source>
        <dbReference type="ARBA" id="ARBA00022840"/>
    </source>
</evidence>
<dbReference type="SUPFAM" id="SSF52540">
    <property type="entry name" value="P-loop containing nucleoside triphosphate hydrolases"/>
    <property type="match status" value="2"/>
</dbReference>
<evidence type="ECO:0000256" key="1">
    <source>
        <dbReference type="ARBA" id="ARBA00004370"/>
    </source>
</evidence>
<dbReference type="SMART" id="SM00382">
    <property type="entry name" value="AAA"/>
    <property type="match status" value="2"/>
</dbReference>
<evidence type="ECO:0000256" key="10">
    <source>
        <dbReference type="ARBA" id="ARBA00032509"/>
    </source>
</evidence>
<keyword evidence="7" id="KW-0067">ATP-binding</keyword>
<dbReference type="PROSITE" id="PS00674">
    <property type="entry name" value="AAA"/>
    <property type="match status" value="1"/>
</dbReference>
<reference evidence="15" key="1">
    <citation type="submission" date="2021-01" db="EMBL/GenBank/DDBJ databases">
        <authorList>
            <person name="Corre E."/>
            <person name="Pelletier E."/>
            <person name="Niang G."/>
            <person name="Scheremetjew M."/>
            <person name="Finn R."/>
            <person name="Kale V."/>
            <person name="Holt S."/>
            <person name="Cochrane G."/>
            <person name="Meng A."/>
            <person name="Brown T."/>
            <person name="Cohen L."/>
        </authorList>
    </citation>
    <scope>NUCLEOTIDE SEQUENCE</scope>
    <source>
        <strain evidence="15">CCMP 769</strain>
    </source>
</reference>
<comment type="similarity">
    <text evidence="2">Belongs to the AAA ATPase family.</text>
</comment>
<dbReference type="PANTHER" id="PTHR23077:SF12">
    <property type="entry name" value="PEROXISOMAL ATPASE PEX1"/>
    <property type="match status" value="1"/>
</dbReference>
<evidence type="ECO:0000313" key="14">
    <source>
        <dbReference type="EMBL" id="CAE0063808.1"/>
    </source>
</evidence>
<evidence type="ECO:0000256" key="4">
    <source>
        <dbReference type="ARBA" id="ARBA00022593"/>
    </source>
</evidence>
<dbReference type="InterPro" id="IPR050168">
    <property type="entry name" value="AAA_ATPase_domain"/>
</dbReference>
<dbReference type="AlphaFoldDB" id="A0A7S3EMC6"/>
<comment type="subcellular location">
    <subcellularLocation>
        <location evidence="1">Membrane</location>
    </subcellularLocation>
</comment>
<keyword evidence="9" id="KW-0472">Membrane</keyword>
<dbReference type="Gene3D" id="3.10.330.10">
    <property type="match status" value="1"/>
</dbReference>
<dbReference type="GO" id="GO:0005778">
    <property type="term" value="C:peroxisomal membrane"/>
    <property type="evidence" value="ECO:0007669"/>
    <property type="project" value="TreeGrafter"/>
</dbReference>
<accession>A0A7S3EMC6</accession>
<dbReference type="PANTHER" id="PTHR23077">
    <property type="entry name" value="AAA-FAMILY ATPASE"/>
    <property type="match status" value="1"/>
</dbReference>
<dbReference type="EMBL" id="HBHW01041436">
    <property type="protein sequence ID" value="CAE0063825.1"/>
    <property type="molecule type" value="Transcribed_RNA"/>
</dbReference>
<dbReference type="Pfam" id="PF09262">
    <property type="entry name" value="PEX-1N"/>
    <property type="match status" value="1"/>
</dbReference>
<feature type="domain" description="AAA+ ATPase" evidence="13">
    <location>
        <begin position="503"/>
        <end position="652"/>
    </location>
</feature>
<keyword evidence="6" id="KW-0378">Hydrolase</keyword>
<sequence>MCWLTPVFRGMDLEIALIPYETSKDCFVRLPPRVVKDIEESFLVLKATRRSGNVFFAGWTGGSAASNGVLEMPLHFAQCQDVKAKEIVHVEALPTRTAASRAIVSSSAEDWDVVLLNASLLEDIILSQIRVIFADMTLPIFVGNGSKIVLHVTELEPDIGANDCLILNAGSEIAIAPPKSRSSLTNKKTVTENRLPASFRARVLPSKTVVSSSVQMNGRMASHNGLRSKDILYLTPVDSSSGRYYDWRSIYFILEINNSVPDGHLAMHDLARAVLGSPSLSTVHAKLVDKDQAQLVSSVQLAEDYKSSDQISGRRSSSDELKTALKEWVKANGFVKEGGDVNTYLGIGTPVQLLFGDSVCDFLLCVNGESPIAASEVRPSASEVDDLTAEAHDRAWYPKTNAEASPTKNRNERTKVTVSAALKPLYMFSLADLEIGAVSIQLTSHNNNQIIPHADFGWGKGPKLKDVRGAQARREVDEILESVSPLYQYFKMSMAVREKQPAPLPITVLAGSKGSGKSFMASAVARVLREDPGVHARTVWIRCRVHSSEPVEVSCRRLDKAIMSAYRCRPSLLVLDDFDLLASAESEDPAAHQQTASRGPSIAAAFIESLQRVGDGSSGIGVLVTCSSHSALAKEITSSGHVSESLNMLPPDADMRAQLFAMFASRNWKELLSKSDGELYEVEVCYLKVVAAPNCREGLLPYVEILPHIKESIFTEMAAAEGFSPLDIQRLVERISASHISSGLTRSSIAEAVQSYTPTLLIGSKAREINKAIATFSRVGGLEHAKQIMRENLEFPTKFAQVFSKAPLRVQSGCMLFGPSGCGKTYFAAASSAEFALRMISVKGPELLNKYIGSSEAAVRDAFTRASAARPCILFFDEFESVAPKRGGDTTGVSDRIVNTLLTSMDGVEALEGVFVIAATSRPDLIDPALLRPGRLDKWISIDVPDEKERADILSVVSSELALADDVDLELLARETPNYTGADLQALMYSAQLKLIQGSRDDDAPEIASGGDKRVSMQNVEEALAESRPSLSASDIAGYRKKMERFYTGGGTGLDLSGPKQPNVSLK</sequence>
<evidence type="ECO:0000256" key="6">
    <source>
        <dbReference type="ARBA" id="ARBA00022801"/>
    </source>
</evidence>
<evidence type="ECO:0000256" key="12">
    <source>
        <dbReference type="ARBA" id="ARBA00048778"/>
    </source>
</evidence>
<evidence type="ECO:0000256" key="8">
    <source>
        <dbReference type="ARBA" id="ARBA00022927"/>
    </source>
</evidence>
<keyword evidence="5" id="KW-0547">Nucleotide-binding</keyword>
<dbReference type="GO" id="GO:0016558">
    <property type="term" value="P:protein import into peroxisome matrix"/>
    <property type="evidence" value="ECO:0007669"/>
    <property type="project" value="TreeGrafter"/>
</dbReference>
<keyword evidence="4" id="KW-0962">Peroxisome biogenesis</keyword>
<dbReference type="GO" id="GO:0005524">
    <property type="term" value="F:ATP binding"/>
    <property type="evidence" value="ECO:0007669"/>
    <property type="project" value="UniProtKB-KW"/>
</dbReference>
<dbReference type="GO" id="GO:0005829">
    <property type="term" value="C:cytosol"/>
    <property type="evidence" value="ECO:0007669"/>
    <property type="project" value="TreeGrafter"/>
</dbReference>
<evidence type="ECO:0000313" key="15">
    <source>
        <dbReference type="EMBL" id="CAE0063825.1"/>
    </source>
</evidence>
<name>A0A7S3EMC6_9RHOD</name>
<feature type="domain" description="AAA+ ATPase" evidence="13">
    <location>
        <begin position="810"/>
        <end position="946"/>
    </location>
</feature>
<evidence type="ECO:0000259" key="13">
    <source>
        <dbReference type="SMART" id="SM00382"/>
    </source>
</evidence>